<dbReference type="EMBL" id="OZ019906">
    <property type="protein sequence ID" value="CAK9203678.1"/>
    <property type="molecule type" value="Genomic_DNA"/>
</dbReference>
<evidence type="ECO:0000313" key="5">
    <source>
        <dbReference type="Proteomes" id="UP001497512"/>
    </source>
</evidence>
<feature type="compositionally biased region" description="Basic residues" evidence="1">
    <location>
        <begin position="364"/>
        <end position="373"/>
    </location>
</feature>
<accession>A0ABP0TS62</accession>
<dbReference type="InterPro" id="IPR025486">
    <property type="entry name" value="DUF4378"/>
</dbReference>
<proteinExistence type="predicted"/>
<feature type="compositionally biased region" description="Basic and acidic residues" evidence="1">
    <location>
        <begin position="332"/>
        <end position="345"/>
    </location>
</feature>
<dbReference type="PANTHER" id="PTHR21726:SF61">
    <property type="entry name" value="DNAA INITIATOR-ASSOCIATING PROTEIN"/>
    <property type="match status" value="1"/>
</dbReference>
<evidence type="ECO:0000259" key="2">
    <source>
        <dbReference type="Pfam" id="PF14309"/>
    </source>
</evidence>
<dbReference type="InterPro" id="IPR032795">
    <property type="entry name" value="DUF3741-assoc"/>
</dbReference>
<feature type="compositionally biased region" description="Low complexity" evidence="1">
    <location>
        <begin position="620"/>
        <end position="638"/>
    </location>
</feature>
<feature type="region of interest" description="Disordered" evidence="1">
    <location>
        <begin position="611"/>
        <end position="642"/>
    </location>
</feature>
<sequence>MAAAVDEEFSFSDLAPAAAAASSSSFHHIQSPRVVQGCVATFLQLFEWYPGCKRISSSSAADKLQRRRRSSCQSAVAHHGGFKEHCGDSLGAKLLLDDEEEEEDLNLWYTGAAAMSHKWSEKQNFARRSTSTSTGLCVDDHEPNYCKKQVPGGVVARLMGLDSLPIKKAPGIPHLGETPHTDSEMLHGNLSSTLTKQSELTEKDLLLAGNQAPKQLLLDLEEEEEAAFGSRSTAKEAMMTTKATTTHHLHHHHHQAGEKKQPSLFQLHYTGIQKNRKGVFLTPESCLEADLDVKLLGPVLEPISGSFWGPVLEPKCLKKKSTPERNQTALKGSRDDHSERIKQSERSQAIQFSGVTPHEEIQLRAKRRRRRKMPSSGYGLTDFTSNLKSSASETSSLWEEESTFSSHDSATEEAHGESNLQKQKTHNNVFTNFELPQRSQSVYQVERTPVQSNHCSRFVDEQCKHSSDLQQIRDRGIFSQVSNLQNEKSFTNMKKENETRSMEIIMDQKQQQQEGLSSRVKVDMKWDEASSECNKSELELNDGWGFKLVKSTQQLGYRTRREEKESPLDGPSHQSPKSPLWSSGLNATAAETNKVVHGSCQLKPCGKHCSNEKQPTFNESSSSSSSSSAKSNPSEISSRVLDHGTTVNMMMKTKSCSDFKELLLLPGDHNFTGFNLTKTASDSGLSEFTSTATSVVARELFSDQSLKPNFAHLGKKKKCPQSHTKPRSINEVFPELPMEPETMTSSLNLSQRSYKGDNCMMRTTTSENWPSTPGPQIPNNWIHETTSVFTDLTPAISGHCLPARSPLLQVDHDKESSSSQAFQQDHSSLHWLFMSDSESSSSSFSPIRSCSAWGSKVKSSSSPKKDEEVIIVECDHLDTNSSSTACSKSSPDSDEKFRMSVDDASWSEDAVTPIFEKKKLLMDIETKVPSSMSMRLDKREDNAKLLQASAAASVEECGQPSPVSILQSPFLDESPTTTSEESISESEHSLDGILEDGCTESTEPSLLSSKQLSPGVVDTRGSDVTTIDIESNRVGLSRLVEIPNFRSTSNNADITLNSSVDEEWEEEMKTYIREILNQGNNNNSNRNLVNKQKLVEGSDRIWQGDQRHLLFDSVNEMMMDVYCDVQYFSCSRSSELHYYFVPSRNTLELTNTGTEKLVIEIYGKIRESCNFATNDWQSLVDRDLMLHGSNRSWFQLNQEIAELGNDIEHMLFKLMIDELIYDLFSVSKNQWNPNLHLQQGVHYH</sequence>
<keyword evidence="5" id="KW-1185">Reference proteome</keyword>
<feature type="region of interest" description="Disordered" evidence="1">
    <location>
        <begin position="557"/>
        <end position="584"/>
    </location>
</feature>
<feature type="compositionally biased region" description="Polar residues" evidence="1">
    <location>
        <begin position="572"/>
        <end position="584"/>
    </location>
</feature>
<feature type="domain" description="DUF3741" evidence="3">
    <location>
        <begin position="153"/>
        <end position="167"/>
    </location>
</feature>
<evidence type="ECO:0000313" key="4">
    <source>
        <dbReference type="EMBL" id="CAK9203678.1"/>
    </source>
</evidence>
<feature type="compositionally biased region" description="Low complexity" evidence="1">
    <location>
        <begin position="384"/>
        <end position="397"/>
    </location>
</feature>
<protein>
    <recommendedName>
        <fullName evidence="6">DUF4378 domain-containing protein</fullName>
    </recommendedName>
</protein>
<feature type="domain" description="DUF4378" evidence="2">
    <location>
        <begin position="1083"/>
        <end position="1218"/>
    </location>
</feature>
<organism evidence="4 5">
    <name type="scientific">Sphagnum troendelagicum</name>
    <dbReference type="NCBI Taxonomy" id="128251"/>
    <lineage>
        <taxon>Eukaryota</taxon>
        <taxon>Viridiplantae</taxon>
        <taxon>Streptophyta</taxon>
        <taxon>Embryophyta</taxon>
        <taxon>Bryophyta</taxon>
        <taxon>Sphagnophytina</taxon>
        <taxon>Sphagnopsida</taxon>
        <taxon>Sphagnales</taxon>
        <taxon>Sphagnaceae</taxon>
        <taxon>Sphagnum</taxon>
    </lineage>
</organism>
<gene>
    <name evidence="4" type="ORF">CSSPTR1EN2_LOCUS7006</name>
</gene>
<feature type="region of interest" description="Disordered" evidence="1">
    <location>
        <begin position="318"/>
        <end position="424"/>
    </location>
</feature>
<dbReference type="Pfam" id="PF14383">
    <property type="entry name" value="VARLMGL"/>
    <property type="match status" value="1"/>
</dbReference>
<evidence type="ECO:0000259" key="3">
    <source>
        <dbReference type="Pfam" id="PF14383"/>
    </source>
</evidence>
<evidence type="ECO:0000256" key="1">
    <source>
        <dbReference type="SAM" id="MobiDB-lite"/>
    </source>
</evidence>
<reference evidence="4" key="1">
    <citation type="submission" date="2024-02" db="EMBL/GenBank/DDBJ databases">
        <authorList>
            <consortium name="ELIXIR-Norway"/>
            <consortium name="Elixir Norway"/>
        </authorList>
    </citation>
    <scope>NUCLEOTIDE SEQUENCE</scope>
</reference>
<dbReference type="PANTHER" id="PTHR21726">
    <property type="entry name" value="PHOSPHATIDYLINOSITOL N-ACETYLGLUCOSAMINYLTRANSFERASE SUBUNIT P DOWN SYNDROME CRITICAL REGION PROTEIN 5 -RELATED"/>
    <property type="match status" value="1"/>
</dbReference>
<name>A0ABP0TS62_9BRYO</name>
<dbReference type="Proteomes" id="UP001497512">
    <property type="component" value="Chromosome 14"/>
</dbReference>
<feature type="compositionally biased region" description="Polar residues" evidence="1">
    <location>
        <begin position="999"/>
        <end position="1012"/>
    </location>
</feature>
<dbReference type="Pfam" id="PF14309">
    <property type="entry name" value="DUF4378"/>
    <property type="match status" value="1"/>
</dbReference>
<feature type="region of interest" description="Disordered" evidence="1">
    <location>
        <begin position="959"/>
        <end position="1017"/>
    </location>
</feature>
<evidence type="ECO:0008006" key="6">
    <source>
        <dbReference type="Google" id="ProtNLM"/>
    </source>
</evidence>